<dbReference type="Pfam" id="PF14906">
    <property type="entry name" value="DUF4495"/>
    <property type="match status" value="1"/>
</dbReference>
<dbReference type="AlphaFoldDB" id="A0AB34IZ65"/>
<evidence type="ECO:0000256" key="1">
    <source>
        <dbReference type="SAM" id="MobiDB-lite"/>
    </source>
</evidence>
<evidence type="ECO:0000313" key="3">
    <source>
        <dbReference type="Proteomes" id="UP001515480"/>
    </source>
</evidence>
<protein>
    <submittedName>
        <fullName evidence="2">Uncharacterized protein</fullName>
    </submittedName>
</protein>
<dbReference type="Proteomes" id="UP001515480">
    <property type="component" value="Unassembled WGS sequence"/>
</dbReference>
<gene>
    <name evidence="2" type="ORF">AB1Y20_007008</name>
</gene>
<sequence>MSRRAAAAPPPPPLASPPSFAHEIAVFKSVRFAPFQLASPEVDAALCALLSLPDPPSDAPSPPAGGAAELAALLEARLALGPKGEWAERPRILHALRKLCPAAYACFAYTRMRQADLLAACPSLSLRDGRLLVAPRRAPLVAAPALRELVAALRPMLPQDAELLPQVCGGVPLEQVLAALYLDHVADVAAQTLAAALPPAAGAPPPDSSRASDHSQHSGGHSSARRPWLCAPPRRASRLAAESGRGGSARAAGGGGGACVDWPPLLREASAVCDTLCRLASELKEAWPMLFTPGPPPPPRLGMGRRAALEPFAHELADAMRAHVQQLFTLGIEMDVRDGVGREQWKATHCVSGQGTVLGSVATILTSLRLHAGGAASGVLPQLDLALAAELRHGASLLSSHLDSLTSSRPAAPLLLACLASALALAEWLRQLRRGEARGAAGPWVPPTKWGDEAVGVLQQAAGCLEGAAARLSEKLCDAYVAAGGACARAECGDAAAWRAPRAWRQDARCSHGVQAAGFVLRGCHADLQSLGDQSTASLLFTSILARSATELLLLYAPLRPSAARAPQLHRDLRFLLSFFRAHLPPPRPPPPAAARAEAQAHAAVRALLSLLALHAAPLGALLPPLRAAAAAAAAGAAAWGEAALEAVGGGGGAEEACAALALPPMAPPAGGGGAYDPLQQHLRLQAAAEAAWPADVAWGALLREENFPLARLPRLVLAAVANRPDVAAEAEPAAATDGDAVEVRRLLAAVAERREGGAQLSGERAAEL</sequence>
<comment type="caution">
    <text evidence="2">The sequence shown here is derived from an EMBL/GenBank/DDBJ whole genome shotgun (WGS) entry which is preliminary data.</text>
</comment>
<accession>A0AB34IZ65</accession>
<dbReference type="InterPro" id="IPR027993">
    <property type="entry name" value="DUF4495"/>
</dbReference>
<organism evidence="2 3">
    <name type="scientific">Prymnesium parvum</name>
    <name type="common">Toxic golden alga</name>
    <dbReference type="NCBI Taxonomy" id="97485"/>
    <lineage>
        <taxon>Eukaryota</taxon>
        <taxon>Haptista</taxon>
        <taxon>Haptophyta</taxon>
        <taxon>Prymnesiophyceae</taxon>
        <taxon>Prymnesiales</taxon>
        <taxon>Prymnesiaceae</taxon>
        <taxon>Prymnesium</taxon>
    </lineage>
</organism>
<evidence type="ECO:0000313" key="2">
    <source>
        <dbReference type="EMBL" id="KAL1510718.1"/>
    </source>
</evidence>
<reference evidence="2 3" key="1">
    <citation type="journal article" date="2024" name="Science">
        <title>Giant polyketide synthase enzymes in the biosynthesis of giant marine polyether toxins.</title>
        <authorList>
            <person name="Fallon T.R."/>
            <person name="Shende V.V."/>
            <person name="Wierzbicki I.H."/>
            <person name="Pendleton A.L."/>
            <person name="Watervoot N.F."/>
            <person name="Auber R.P."/>
            <person name="Gonzalez D.J."/>
            <person name="Wisecaver J.H."/>
            <person name="Moore B.S."/>
        </authorList>
    </citation>
    <scope>NUCLEOTIDE SEQUENCE [LARGE SCALE GENOMIC DNA]</scope>
    <source>
        <strain evidence="2 3">12B1</strain>
    </source>
</reference>
<proteinExistence type="predicted"/>
<dbReference type="EMBL" id="JBGBPQ010000015">
    <property type="protein sequence ID" value="KAL1510718.1"/>
    <property type="molecule type" value="Genomic_DNA"/>
</dbReference>
<keyword evidence="3" id="KW-1185">Reference proteome</keyword>
<name>A0AB34IZ65_PRYPA</name>
<feature type="region of interest" description="Disordered" evidence="1">
    <location>
        <begin position="199"/>
        <end position="228"/>
    </location>
</feature>